<reference evidence="4" key="5">
    <citation type="submission" date="2018-04" db="UniProtKB">
        <authorList>
            <consortium name="EnsemblFungi"/>
        </authorList>
    </citation>
    <scope>IDENTIFICATION</scope>
    <source>
        <strain evidence="4">R3-111a-1</strain>
    </source>
</reference>
<protein>
    <recommendedName>
        <fullName evidence="6">Alternative oxidase</fullName>
    </recommendedName>
</protein>
<evidence type="ECO:0000256" key="2">
    <source>
        <dbReference type="SAM" id="Phobius"/>
    </source>
</evidence>
<gene>
    <name evidence="4" type="primary">20344431</name>
    <name evidence="3" type="ORF">GGTG_03973</name>
</gene>
<name>J3NRS3_GAET3</name>
<reference evidence="5" key="1">
    <citation type="submission" date="2010-07" db="EMBL/GenBank/DDBJ databases">
        <title>The genome sequence of Gaeumannomyces graminis var. tritici strain R3-111a-1.</title>
        <authorList>
            <consortium name="The Broad Institute Genome Sequencing Platform"/>
            <person name="Ma L.-J."/>
            <person name="Dead R."/>
            <person name="Young S."/>
            <person name="Zeng Q."/>
            <person name="Koehrsen M."/>
            <person name="Alvarado L."/>
            <person name="Berlin A."/>
            <person name="Chapman S.B."/>
            <person name="Chen Z."/>
            <person name="Freedman E."/>
            <person name="Gellesch M."/>
            <person name="Goldberg J."/>
            <person name="Griggs A."/>
            <person name="Gujja S."/>
            <person name="Heilman E.R."/>
            <person name="Heiman D."/>
            <person name="Hepburn T."/>
            <person name="Howarth C."/>
            <person name="Jen D."/>
            <person name="Larson L."/>
            <person name="Mehta T."/>
            <person name="Neiman D."/>
            <person name="Pearson M."/>
            <person name="Roberts A."/>
            <person name="Saif S."/>
            <person name="Shea T."/>
            <person name="Shenoy N."/>
            <person name="Sisk P."/>
            <person name="Stolte C."/>
            <person name="Sykes S."/>
            <person name="Walk T."/>
            <person name="White J."/>
            <person name="Yandava C."/>
            <person name="Haas B."/>
            <person name="Nusbaum C."/>
            <person name="Birren B."/>
        </authorList>
    </citation>
    <scope>NUCLEOTIDE SEQUENCE [LARGE SCALE GENOMIC DNA]</scope>
    <source>
        <strain evidence="5">R3-111a-1</strain>
    </source>
</reference>
<dbReference type="GeneID" id="20344431"/>
<dbReference type="CDD" id="cd11296">
    <property type="entry name" value="O-FucT_like"/>
    <property type="match status" value="1"/>
</dbReference>
<dbReference type="RefSeq" id="XP_009220024.1">
    <property type="nucleotide sequence ID" value="XM_009221760.1"/>
</dbReference>
<keyword evidence="2" id="KW-0472">Membrane</keyword>
<evidence type="ECO:0000313" key="5">
    <source>
        <dbReference type="Proteomes" id="UP000006039"/>
    </source>
</evidence>
<dbReference type="Gene3D" id="3.40.50.11350">
    <property type="match status" value="1"/>
</dbReference>
<evidence type="ECO:0000313" key="3">
    <source>
        <dbReference type="EMBL" id="EJT78879.1"/>
    </source>
</evidence>
<dbReference type="STRING" id="644352.J3NRS3"/>
<accession>J3NRS3</accession>
<reference evidence="3" key="2">
    <citation type="submission" date="2010-07" db="EMBL/GenBank/DDBJ databases">
        <authorList>
            <consortium name="The Broad Institute Genome Sequencing Platform"/>
            <consortium name="Broad Institute Genome Sequencing Center for Infectious Disease"/>
            <person name="Ma L.-J."/>
            <person name="Dead R."/>
            <person name="Young S."/>
            <person name="Zeng Q."/>
            <person name="Koehrsen M."/>
            <person name="Alvarado L."/>
            <person name="Berlin A."/>
            <person name="Chapman S.B."/>
            <person name="Chen Z."/>
            <person name="Freedman E."/>
            <person name="Gellesch M."/>
            <person name="Goldberg J."/>
            <person name="Griggs A."/>
            <person name="Gujja S."/>
            <person name="Heilman E.R."/>
            <person name="Heiman D."/>
            <person name="Hepburn T."/>
            <person name="Howarth C."/>
            <person name="Jen D."/>
            <person name="Larson L."/>
            <person name="Mehta T."/>
            <person name="Neiman D."/>
            <person name="Pearson M."/>
            <person name="Roberts A."/>
            <person name="Saif S."/>
            <person name="Shea T."/>
            <person name="Shenoy N."/>
            <person name="Sisk P."/>
            <person name="Stolte C."/>
            <person name="Sykes S."/>
            <person name="Walk T."/>
            <person name="White J."/>
            <person name="Yandava C."/>
            <person name="Haas B."/>
            <person name="Nusbaum C."/>
            <person name="Birren B."/>
        </authorList>
    </citation>
    <scope>NUCLEOTIDE SEQUENCE</scope>
    <source>
        <strain evidence="3">R3-111a-1</strain>
    </source>
</reference>
<keyword evidence="5" id="KW-1185">Reference proteome</keyword>
<feature type="region of interest" description="Disordered" evidence="1">
    <location>
        <begin position="368"/>
        <end position="396"/>
    </location>
</feature>
<dbReference type="VEuPathDB" id="FungiDB:GGTG_03973"/>
<keyword evidence="2" id="KW-1133">Transmembrane helix</keyword>
<evidence type="ECO:0000256" key="1">
    <source>
        <dbReference type="SAM" id="MobiDB-lite"/>
    </source>
</evidence>
<sequence>MVYQRRVWTTLLFSVAAFFPFIIIWNTFLDIGGALPELFRGSLADDLDDAKFVELAAAVEFPTPIDYAPIREVCTRGGPSHFRPGLLFSCEGEHGGIGMVRNQILKCIRYAMHGGGALVVPSMAKRNPGDVTDIETANDVPLEYLFDRQAFVRHLTAACPEMRLFDRAGDFPSYSQLAGNGRPLQLVGDEFERGRPEGAPLQHPREWRRRFDEWLGGQPGVQQQQQQPPSADRPVHVEIGQSFLEYPVQDDGPAFAREFGKLLPFRPDARELAARVLLALRRRCGLRSIDPTRPVSPGAFFGAHLRLERDAVWAWSPDEWRFGRARDQFEEQARYAARTGLGVVYVASGNETVVDMLAGFMGARRGLGGGHGRSEDGAVETRRRRRSRIQARSGGGDGNVTVVTKLDLLQGDDLALLQSLTFDQQALVDFLVMFKASAFMGVAHSSFSWNVALRRHEMSAYAGIANEGSDLLRDEYSIIMGAKRDYPRIDPFASAMWP</sequence>
<feature type="compositionally biased region" description="Basic and acidic residues" evidence="1">
    <location>
        <begin position="372"/>
        <end position="381"/>
    </location>
</feature>
<dbReference type="EnsemblFungi" id="EJT78879">
    <property type="protein sequence ID" value="EJT78879"/>
    <property type="gene ID" value="GGTG_03973"/>
</dbReference>
<dbReference type="OrthoDB" id="20368at2759"/>
<dbReference type="Proteomes" id="UP000006039">
    <property type="component" value="Unassembled WGS sequence"/>
</dbReference>
<keyword evidence="2" id="KW-0812">Transmembrane</keyword>
<dbReference type="eggNOG" id="ENOG502SRQT">
    <property type="taxonomic scope" value="Eukaryota"/>
</dbReference>
<dbReference type="AlphaFoldDB" id="J3NRS3"/>
<evidence type="ECO:0008006" key="6">
    <source>
        <dbReference type="Google" id="ProtNLM"/>
    </source>
</evidence>
<reference evidence="3" key="3">
    <citation type="submission" date="2010-09" db="EMBL/GenBank/DDBJ databases">
        <title>Annotation of Gaeumannomyces graminis var. tritici R3-111a-1.</title>
        <authorList>
            <consortium name="The Broad Institute Genome Sequencing Platform"/>
            <person name="Ma L.-J."/>
            <person name="Dead R."/>
            <person name="Young S.K."/>
            <person name="Zeng Q."/>
            <person name="Gargeya S."/>
            <person name="Fitzgerald M."/>
            <person name="Haas B."/>
            <person name="Abouelleil A."/>
            <person name="Alvarado L."/>
            <person name="Arachchi H.M."/>
            <person name="Berlin A."/>
            <person name="Brown A."/>
            <person name="Chapman S.B."/>
            <person name="Chen Z."/>
            <person name="Dunbar C."/>
            <person name="Freedman E."/>
            <person name="Gearin G."/>
            <person name="Gellesch M."/>
            <person name="Goldberg J."/>
            <person name="Griggs A."/>
            <person name="Gujja S."/>
            <person name="Heiman D."/>
            <person name="Howarth C."/>
            <person name="Larson L."/>
            <person name="Lui A."/>
            <person name="MacDonald P.J.P."/>
            <person name="Mehta T."/>
            <person name="Montmayeur A."/>
            <person name="Murphy C."/>
            <person name="Neiman D."/>
            <person name="Pearson M."/>
            <person name="Priest M."/>
            <person name="Roberts A."/>
            <person name="Saif S."/>
            <person name="Shea T."/>
            <person name="Shenoy N."/>
            <person name="Sisk P."/>
            <person name="Stolte C."/>
            <person name="Sykes S."/>
            <person name="Yandava C."/>
            <person name="Wortman J."/>
            <person name="Nusbaum C."/>
            <person name="Birren B."/>
        </authorList>
    </citation>
    <scope>NUCLEOTIDE SEQUENCE</scope>
    <source>
        <strain evidence="3">R3-111a-1</strain>
    </source>
</reference>
<dbReference type="HOGENOM" id="CLU_026659_0_1_1"/>
<reference evidence="4" key="4">
    <citation type="journal article" date="2015" name="G3 (Bethesda)">
        <title>Genome sequences of three phytopathogenic species of the Magnaporthaceae family of fungi.</title>
        <authorList>
            <person name="Okagaki L.H."/>
            <person name="Nunes C.C."/>
            <person name="Sailsbery J."/>
            <person name="Clay B."/>
            <person name="Brown D."/>
            <person name="John T."/>
            <person name="Oh Y."/>
            <person name="Young N."/>
            <person name="Fitzgerald M."/>
            <person name="Haas B.J."/>
            <person name="Zeng Q."/>
            <person name="Young S."/>
            <person name="Adiconis X."/>
            <person name="Fan L."/>
            <person name="Levin J.Z."/>
            <person name="Mitchell T.K."/>
            <person name="Okubara P.A."/>
            <person name="Farman M.L."/>
            <person name="Kohn L.M."/>
            <person name="Birren B."/>
            <person name="Ma L.-J."/>
            <person name="Dean R.A."/>
        </authorList>
    </citation>
    <scope>NUCLEOTIDE SEQUENCE</scope>
    <source>
        <strain evidence="4">R3-111a-1</strain>
    </source>
</reference>
<dbReference type="EMBL" id="GL385396">
    <property type="protein sequence ID" value="EJT78879.1"/>
    <property type="molecule type" value="Genomic_DNA"/>
</dbReference>
<evidence type="ECO:0000313" key="4">
    <source>
        <dbReference type="EnsemblFungi" id="EJT78879"/>
    </source>
</evidence>
<proteinExistence type="predicted"/>
<organism evidence="3">
    <name type="scientific">Gaeumannomyces tritici (strain R3-111a-1)</name>
    <name type="common">Wheat and barley take-all root rot fungus</name>
    <name type="synonym">Gaeumannomyces graminis var. tritici</name>
    <dbReference type="NCBI Taxonomy" id="644352"/>
    <lineage>
        <taxon>Eukaryota</taxon>
        <taxon>Fungi</taxon>
        <taxon>Dikarya</taxon>
        <taxon>Ascomycota</taxon>
        <taxon>Pezizomycotina</taxon>
        <taxon>Sordariomycetes</taxon>
        <taxon>Sordariomycetidae</taxon>
        <taxon>Magnaporthales</taxon>
        <taxon>Magnaporthaceae</taxon>
        <taxon>Gaeumannomyces</taxon>
    </lineage>
</organism>
<feature type="transmembrane region" description="Helical" evidence="2">
    <location>
        <begin position="7"/>
        <end position="28"/>
    </location>
</feature>